<keyword evidence="1" id="KW-0175">Coiled coil</keyword>
<reference evidence="2" key="1">
    <citation type="journal article" date="2014" name="Front. Microbiol.">
        <title>High frequency of phylogenetically diverse reductive dehalogenase-homologous genes in deep subseafloor sedimentary metagenomes.</title>
        <authorList>
            <person name="Kawai M."/>
            <person name="Futagami T."/>
            <person name="Toyoda A."/>
            <person name="Takaki Y."/>
            <person name="Nishi S."/>
            <person name="Hori S."/>
            <person name="Arai W."/>
            <person name="Tsubouchi T."/>
            <person name="Morono Y."/>
            <person name="Uchiyama I."/>
            <person name="Ito T."/>
            <person name="Fujiyama A."/>
            <person name="Inagaki F."/>
            <person name="Takami H."/>
        </authorList>
    </citation>
    <scope>NUCLEOTIDE SEQUENCE</scope>
    <source>
        <strain evidence="2">Expedition CK06-06</strain>
    </source>
</reference>
<comment type="caution">
    <text evidence="2">The sequence shown here is derived from an EMBL/GenBank/DDBJ whole genome shotgun (WGS) entry which is preliminary data.</text>
</comment>
<evidence type="ECO:0000313" key="2">
    <source>
        <dbReference type="EMBL" id="GAI85507.1"/>
    </source>
</evidence>
<accession>X1RXM8</accession>
<protein>
    <submittedName>
        <fullName evidence="2">Uncharacterized protein</fullName>
    </submittedName>
</protein>
<sequence>QKLYGDVALGLAGPGEKARINQEVRELEEEHKDLEITIKELEIRETRLDRGGYGKFYRH</sequence>
<organism evidence="2">
    <name type="scientific">marine sediment metagenome</name>
    <dbReference type="NCBI Taxonomy" id="412755"/>
    <lineage>
        <taxon>unclassified sequences</taxon>
        <taxon>metagenomes</taxon>
        <taxon>ecological metagenomes</taxon>
    </lineage>
</organism>
<name>X1RXM8_9ZZZZ</name>
<gene>
    <name evidence="2" type="ORF">S12H4_17485</name>
</gene>
<feature type="coiled-coil region" evidence="1">
    <location>
        <begin position="17"/>
        <end position="44"/>
    </location>
</feature>
<dbReference type="EMBL" id="BARW01008552">
    <property type="protein sequence ID" value="GAI85507.1"/>
    <property type="molecule type" value="Genomic_DNA"/>
</dbReference>
<evidence type="ECO:0000256" key="1">
    <source>
        <dbReference type="SAM" id="Coils"/>
    </source>
</evidence>
<proteinExistence type="predicted"/>
<dbReference type="AlphaFoldDB" id="X1RXM8"/>
<feature type="non-terminal residue" evidence="2">
    <location>
        <position position="1"/>
    </location>
</feature>